<dbReference type="Gene3D" id="3.40.50.280">
    <property type="entry name" value="Cobalamin-binding domain"/>
    <property type="match status" value="1"/>
</dbReference>
<organism evidence="2 3">
    <name type="scientific">Lyngbya aestuarii BL J</name>
    <dbReference type="NCBI Taxonomy" id="1348334"/>
    <lineage>
        <taxon>Bacteria</taxon>
        <taxon>Bacillati</taxon>
        <taxon>Cyanobacteriota</taxon>
        <taxon>Cyanophyceae</taxon>
        <taxon>Oscillatoriophycideae</taxon>
        <taxon>Oscillatoriales</taxon>
        <taxon>Microcoleaceae</taxon>
        <taxon>Lyngbya</taxon>
    </lineage>
</organism>
<evidence type="ECO:0000313" key="3">
    <source>
        <dbReference type="Proteomes" id="UP000017127"/>
    </source>
</evidence>
<dbReference type="SUPFAM" id="SSF102114">
    <property type="entry name" value="Radical SAM enzymes"/>
    <property type="match status" value="1"/>
</dbReference>
<name>U7QP24_9CYAN</name>
<dbReference type="InterPro" id="IPR023404">
    <property type="entry name" value="rSAM_horseshoe"/>
</dbReference>
<proteinExistence type="predicted"/>
<gene>
    <name evidence="2" type="ORF">M595_1113</name>
</gene>
<dbReference type="AlphaFoldDB" id="U7QP24"/>
<dbReference type="InterPro" id="IPR007197">
    <property type="entry name" value="rSAM"/>
</dbReference>
<dbReference type="EMBL" id="AUZM01000007">
    <property type="protein sequence ID" value="ERT08870.1"/>
    <property type="molecule type" value="Genomic_DNA"/>
</dbReference>
<dbReference type="Pfam" id="PF04055">
    <property type="entry name" value="Radical_SAM"/>
    <property type="match status" value="1"/>
</dbReference>
<dbReference type="PANTHER" id="PTHR42731">
    <property type="entry name" value="SLL1084 PROTEIN"/>
    <property type="match status" value="1"/>
</dbReference>
<dbReference type="GO" id="GO:0003824">
    <property type="term" value="F:catalytic activity"/>
    <property type="evidence" value="ECO:0007669"/>
    <property type="project" value="InterPro"/>
</dbReference>
<comment type="caution">
    <text evidence="2">The sequence shown here is derived from an EMBL/GenBank/DDBJ whole genome shotgun (WGS) entry which is preliminary data.</text>
</comment>
<dbReference type="SFLD" id="SFLDS00029">
    <property type="entry name" value="Radical_SAM"/>
    <property type="match status" value="1"/>
</dbReference>
<dbReference type="Proteomes" id="UP000017127">
    <property type="component" value="Unassembled WGS sequence"/>
</dbReference>
<dbReference type="OrthoDB" id="9806827at2"/>
<dbReference type="Gene3D" id="3.80.30.20">
    <property type="entry name" value="tm_1862 like domain"/>
    <property type="match status" value="1"/>
</dbReference>
<dbReference type="InterPro" id="IPR058240">
    <property type="entry name" value="rSAM_sf"/>
</dbReference>
<dbReference type="PANTHER" id="PTHR42731:SF1">
    <property type="entry name" value="RADICAL SAM DOMAIN PROTEIN"/>
    <property type="match status" value="1"/>
</dbReference>
<reference evidence="2 3" key="1">
    <citation type="journal article" date="2013" name="Front. Microbiol.">
        <title>Comparative genomic analyses of the cyanobacterium, Lyngbya aestuarii BL J, a powerful hydrogen producer.</title>
        <authorList>
            <person name="Kothari A."/>
            <person name="Vaughn M."/>
            <person name="Garcia-Pichel F."/>
        </authorList>
    </citation>
    <scope>NUCLEOTIDE SEQUENCE [LARGE SCALE GENOMIC DNA]</scope>
    <source>
        <strain evidence="2 3">BL J</strain>
    </source>
</reference>
<dbReference type="PATRIC" id="fig|1348334.3.peg.1089"/>
<dbReference type="PROSITE" id="PS51918">
    <property type="entry name" value="RADICAL_SAM"/>
    <property type="match status" value="1"/>
</dbReference>
<dbReference type="Pfam" id="PF19864">
    <property type="entry name" value="Radical_SAM_N2"/>
    <property type="match status" value="1"/>
</dbReference>
<dbReference type="GO" id="GO:0051536">
    <property type="term" value="F:iron-sulfur cluster binding"/>
    <property type="evidence" value="ECO:0007669"/>
    <property type="project" value="InterPro"/>
</dbReference>
<dbReference type="InterPro" id="IPR045784">
    <property type="entry name" value="Radical_SAM_N2"/>
</dbReference>
<dbReference type="SMART" id="SM00729">
    <property type="entry name" value="Elp3"/>
    <property type="match status" value="1"/>
</dbReference>
<dbReference type="SFLD" id="SFLDG01082">
    <property type="entry name" value="B12-binding_domain_containing"/>
    <property type="match status" value="1"/>
</dbReference>
<dbReference type="InterPro" id="IPR006638">
    <property type="entry name" value="Elp3/MiaA/NifB-like_rSAM"/>
</dbReference>
<evidence type="ECO:0000313" key="2">
    <source>
        <dbReference type="EMBL" id="ERT08870.1"/>
    </source>
</evidence>
<sequence length="547" mass="61415">MSISVFDSERLLFTPATPDMNAIPIIFAFPNDYTVGITSLGYQIVWATLALRRDVQVSRLFTDIHEPLPTQPELLGFSVSWELDYVNILERLEFLNIPIRSVNRDDSHPLVFGGGPVLTANPEPFADFFDLVLLGDGEDLLPNLITAYQQVRTANRETKLKHLAQVPGIYVPSLYQVSYESQEGKITSIEPITADIPRIVQKQTYRGNTLSASTVVTEKAAWENIFMVEVVRSCPEMCRFCLASYLTLPFRTASLENSLIPAIEQGLTVTKRIGLLGASVTQHPEFNELLDYLSQPKYDDVRLSIASVRTNTVTVQLAETLAKRDTKSLTIAIESGSDKIRKIINKKLENEEIVQAVVNAKAGGLKALKLYGMVGIPGEESEDLEATLALMKQLKKAAPGLKLTLGCSTFVPKSHTPFQWFGVNPEAEKRLKFLEKNLRKNGIEFRPESYKWSVIQALISRGDRRVSHLLELVRGYGESLGSYRRAFKELRGQLPELDYYVYENWHLDNILPWHHLQGPLPETTLKKHLAEANSQIKKQSSCTPTAV</sequence>
<keyword evidence="3" id="KW-1185">Reference proteome</keyword>
<evidence type="ECO:0000259" key="1">
    <source>
        <dbReference type="PROSITE" id="PS51918"/>
    </source>
</evidence>
<protein>
    <submittedName>
        <fullName evidence="2">Radical SAM superfamily protein</fullName>
    </submittedName>
</protein>
<accession>U7QP24</accession>
<feature type="domain" description="Radical SAM core" evidence="1">
    <location>
        <begin position="220"/>
        <end position="446"/>
    </location>
</feature>